<feature type="transmembrane region" description="Helical" evidence="2">
    <location>
        <begin position="146"/>
        <end position="168"/>
    </location>
</feature>
<protein>
    <recommendedName>
        <fullName evidence="3">Peptidase C14 caspase domain-containing protein</fullName>
    </recommendedName>
</protein>
<sequence>MSNDTCPERPTGVIGVATSGIQDVSALLPLLGTEQCERHTTLALEKGLLYAAATPMSIFGSLGLVKAGFVVFWSSIDTRWFHGPTLLHDAGFTPAGLGALLTCRSKNERDLYTAEDKLQRILAKKRIHSVQVDHFSWESDLVLWNIRLIFATALLSSFGLLPYVFLITQTLSTRPFQTTWLYPIIRIVGCGTIAITIQIVLQLRLLDEAYSRIRFMAIDRYMKDKRIHIPAFWNSNHRSKNALKRLSTDSSLEEEGVKRGLGVWSPFEIPPDAGRILERKLTLDPGQAEMGPKLESGSPAPTHLLNPTFLLWVCQAFLLIGLGLTIVGYIGCFSVVQSSPRTDSQGPLIWLVCEALLAVLRTVLWASNPSWDDAKSPIVSEKIAAGGKNGGNGDSNSSYAINWMLDSVTADDMHAVIIGIDEFGSDSFPDLKSCVSDAKSVKSYLEATLLVPRDQVITLLNENATKERIIKELEALSQKASVAQDAPIIIYFATHSFMRATSKEITTYLVPHGAVTKPDPYLQQEAVQGAYIQYDTIRDILHDIADEKTENITLILDTCHAGSLGSRYRSHSDARMPSKMPPHHIQLKPEVNIAELEKLGITTRGDGSIAPHDVDVFHEDSSPVVLAGTSAWGQAFELPHSGGLFTKCLLGTLTDKKQNFKEMKYKTLMDETNRKMREEWEEFKKSSEWATLRCLADPERFCQKAEYTSNYENQLVFNGLLARRITDNDLKPFLKVKYSDL</sequence>
<dbReference type="Proteomes" id="UP000290288">
    <property type="component" value="Unassembled WGS sequence"/>
</dbReference>
<keyword evidence="5" id="KW-1185">Reference proteome</keyword>
<keyword evidence="2" id="KW-0812">Transmembrane</keyword>
<feature type="transmembrane region" description="Helical" evidence="2">
    <location>
        <begin position="309"/>
        <end position="336"/>
    </location>
</feature>
<comment type="caution">
    <text evidence="4">The sequence shown here is derived from an EMBL/GenBank/DDBJ whole genome shotgun (WGS) entry which is preliminary data.</text>
</comment>
<feature type="coiled-coil region" evidence="1">
    <location>
        <begin position="459"/>
        <end position="486"/>
    </location>
</feature>
<keyword evidence="1" id="KW-0175">Coiled coil</keyword>
<dbReference type="EMBL" id="SDEE01001112">
    <property type="protein sequence ID" value="RXW12814.1"/>
    <property type="molecule type" value="Genomic_DNA"/>
</dbReference>
<evidence type="ECO:0000313" key="4">
    <source>
        <dbReference type="EMBL" id="RXW12814.1"/>
    </source>
</evidence>
<evidence type="ECO:0000256" key="2">
    <source>
        <dbReference type="SAM" id="Phobius"/>
    </source>
</evidence>
<evidence type="ECO:0000313" key="5">
    <source>
        <dbReference type="Proteomes" id="UP000290288"/>
    </source>
</evidence>
<keyword evidence="2" id="KW-1133">Transmembrane helix</keyword>
<gene>
    <name evidence="4" type="ORF">EST38_g13041</name>
</gene>
<evidence type="ECO:0000256" key="1">
    <source>
        <dbReference type="SAM" id="Coils"/>
    </source>
</evidence>
<dbReference type="OrthoDB" id="3032844at2759"/>
<feature type="transmembrane region" description="Helical" evidence="2">
    <location>
        <begin position="48"/>
        <end position="73"/>
    </location>
</feature>
<keyword evidence="2" id="KW-0472">Membrane</keyword>
<feature type="transmembrane region" description="Helical" evidence="2">
    <location>
        <begin position="180"/>
        <end position="201"/>
    </location>
</feature>
<dbReference type="InterPro" id="IPR011600">
    <property type="entry name" value="Pept_C14_caspase"/>
</dbReference>
<dbReference type="Pfam" id="PF00656">
    <property type="entry name" value="Peptidase_C14"/>
    <property type="match status" value="1"/>
</dbReference>
<feature type="domain" description="Peptidase C14 caspase" evidence="3">
    <location>
        <begin position="414"/>
        <end position="684"/>
    </location>
</feature>
<dbReference type="GO" id="GO:0006508">
    <property type="term" value="P:proteolysis"/>
    <property type="evidence" value="ECO:0007669"/>
    <property type="project" value="InterPro"/>
</dbReference>
<reference evidence="4 5" key="1">
    <citation type="submission" date="2019-01" db="EMBL/GenBank/DDBJ databases">
        <title>Draft genome sequence of Psathyrella aberdarensis IHI B618.</title>
        <authorList>
            <person name="Buettner E."/>
            <person name="Kellner H."/>
        </authorList>
    </citation>
    <scope>NUCLEOTIDE SEQUENCE [LARGE SCALE GENOMIC DNA]</scope>
    <source>
        <strain evidence="4 5">IHI B618</strain>
    </source>
</reference>
<dbReference type="GO" id="GO:0004197">
    <property type="term" value="F:cysteine-type endopeptidase activity"/>
    <property type="evidence" value="ECO:0007669"/>
    <property type="project" value="InterPro"/>
</dbReference>
<dbReference type="AlphaFoldDB" id="A0A4Q2D384"/>
<evidence type="ECO:0000259" key="3">
    <source>
        <dbReference type="Pfam" id="PF00656"/>
    </source>
</evidence>
<accession>A0A4Q2D384</accession>
<organism evidence="4 5">
    <name type="scientific">Candolleomyces aberdarensis</name>
    <dbReference type="NCBI Taxonomy" id="2316362"/>
    <lineage>
        <taxon>Eukaryota</taxon>
        <taxon>Fungi</taxon>
        <taxon>Dikarya</taxon>
        <taxon>Basidiomycota</taxon>
        <taxon>Agaricomycotina</taxon>
        <taxon>Agaricomycetes</taxon>
        <taxon>Agaricomycetidae</taxon>
        <taxon>Agaricales</taxon>
        <taxon>Agaricineae</taxon>
        <taxon>Psathyrellaceae</taxon>
        <taxon>Candolleomyces</taxon>
    </lineage>
</organism>
<dbReference type="Gene3D" id="3.40.50.1460">
    <property type="match status" value="1"/>
</dbReference>
<proteinExistence type="predicted"/>
<dbReference type="STRING" id="2316362.A0A4Q2D384"/>
<name>A0A4Q2D384_9AGAR</name>